<sequence>MFVLSYLPIAGKFGQFCQKPRTLIFVGLAFFSFLNCRYSSTNRAVTHRFISVVVKSAFNTSAVFSRIAQSAFCKTEKDET</sequence>
<reference evidence="1 2" key="1">
    <citation type="submission" date="2018-04" db="EMBL/GenBank/DDBJ databases">
        <title>Genomic Encyclopedia of Archaeal and Bacterial Type Strains, Phase II (KMG-II): from individual species to whole genera.</title>
        <authorList>
            <person name="Goeker M."/>
        </authorList>
    </citation>
    <scope>NUCLEOTIDE SEQUENCE [LARGE SCALE GENOMIC DNA]</scope>
    <source>
        <strain evidence="1 2">DSM 28823</strain>
    </source>
</reference>
<evidence type="ECO:0000313" key="2">
    <source>
        <dbReference type="Proteomes" id="UP000243525"/>
    </source>
</evidence>
<dbReference type="EMBL" id="QAAD01000011">
    <property type="protein sequence ID" value="PTN08017.1"/>
    <property type="molecule type" value="Genomic_DNA"/>
</dbReference>
<dbReference type="Proteomes" id="UP000243525">
    <property type="component" value="Unassembled WGS sequence"/>
</dbReference>
<proteinExistence type="predicted"/>
<comment type="caution">
    <text evidence="1">The sequence shown here is derived from an EMBL/GenBank/DDBJ whole genome shotgun (WGS) entry which is preliminary data.</text>
</comment>
<organism evidence="1 2">
    <name type="scientific">Mangrovibacterium marinum</name>
    <dbReference type="NCBI Taxonomy" id="1639118"/>
    <lineage>
        <taxon>Bacteria</taxon>
        <taxon>Pseudomonadati</taxon>
        <taxon>Bacteroidota</taxon>
        <taxon>Bacteroidia</taxon>
        <taxon>Marinilabiliales</taxon>
        <taxon>Prolixibacteraceae</taxon>
        <taxon>Mangrovibacterium</taxon>
    </lineage>
</organism>
<dbReference type="AlphaFoldDB" id="A0A2T5C0E2"/>
<gene>
    <name evidence="1" type="ORF">C8N47_11157</name>
</gene>
<name>A0A2T5C0E2_9BACT</name>
<protein>
    <submittedName>
        <fullName evidence="1">Uncharacterized protein</fullName>
    </submittedName>
</protein>
<accession>A0A2T5C0E2</accession>
<evidence type="ECO:0000313" key="1">
    <source>
        <dbReference type="EMBL" id="PTN08017.1"/>
    </source>
</evidence>
<keyword evidence="2" id="KW-1185">Reference proteome</keyword>